<comment type="subcellular location">
    <subcellularLocation>
        <location evidence="9">Cell membrane</location>
        <topology evidence="9">Multi-pass membrane protein</topology>
    </subcellularLocation>
    <subcellularLocation>
        <location evidence="1">Membrane</location>
        <topology evidence="1">Multi-pass membrane protein</topology>
    </subcellularLocation>
</comment>
<keyword evidence="9" id="KW-1003">Cell membrane</keyword>
<evidence type="ECO:0000256" key="2">
    <source>
        <dbReference type="ARBA" id="ARBA00009749"/>
    </source>
</evidence>
<feature type="compositionally biased region" description="Polar residues" evidence="10">
    <location>
        <begin position="1"/>
        <end position="10"/>
    </location>
</feature>
<dbReference type="InterPro" id="IPR036739">
    <property type="entry name" value="SLC41_membr_dom_sf"/>
</dbReference>
<evidence type="ECO:0000313" key="13">
    <source>
        <dbReference type="Proteomes" id="UP001161405"/>
    </source>
</evidence>
<dbReference type="PROSITE" id="PS51371">
    <property type="entry name" value="CBS"/>
    <property type="match status" value="1"/>
</dbReference>
<comment type="subunit">
    <text evidence="9">Homodimer.</text>
</comment>
<dbReference type="PANTHER" id="PTHR43773:SF1">
    <property type="entry name" value="MAGNESIUM TRANSPORTER MGTE"/>
    <property type="match status" value="1"/>
</dbReference>
<dbReference type="Pfam" id="PF01769">
    <property type="entry name" value="MgtE"/>
    <property type="match status" value="1"/>
</dbReference>
<dbReference type="SUPFAM" id="SSF54631">
    <property type="entry name" value="CBS-domain pair"/>
    <property type="match status" value="1"/>
</dbReference>
<feature type="transmembrane region" description="Helical" evidence="9">
    <location>
        <begin position="410"/>
        <end position="434"/>
    </location>
</feature>
<evidence type="ECO:0000256" key="9">
    <source>
        <dbReference type="RuleBase" id="RU362011"/>
    </source>
</evidence>
<evidence type="ECO:0000256" key="3">
    <source>
        <dbReference type="ARBA" id="ARBA00022448"/>
    </source>
</evidence>
<evidence type="ECO:0000256" key="4">
    <source>
        <dbReference type="ARBA" id="ARBA00022692"/>
    </source>
</evidence>
<accession>A0ABQ5UUS1</accession>
<feature type="domain" description="CBS" evidence="11">
    <location>
        <begin position="226"/>
        <end position="284"/>
    </location>
</feature>
<keyword evidence="4 9" id="KW-0812">Transmembrane</keyword>
<dbReference type="Pfam" id="PF00571">
    <property type="entry name" value="CBS"/>
    <property type="match status" value="1"/>
</dbReference>
<dbReference type="EMBL" id="BSNI01000002">
    <property type="protein sequence ID" value="GLQ18639.1"/>
    <property type="molecule type" value="Genomic_DNA"/>
</dbReference>
<dbReference type="SUPFAM" id="SSF161093">
    <property type="entry name" value="MgtE membrane domain-like"/>
    <property type="match status" value="1"/>
</dbReference>
<dbReference type="Gene3D" id="1.25.60.10">
    <property type="entry name" value="MgtE N-terminal domain-like"/>
    <property type="match status" value="1"/>
</dbReference>
<dbReference type="InterPro" id="IPR046342">
    <property type="entry name" value="CBS_dom_sf"/>
</dbReference>
<feature type="transmembrane region" description="Helical" evidence="9">
    <location>
        <begin position="446"/>
        <end position="471"/>
    </location>
</feature>
<dbReference type="Gene3D" id="3.10.580.10">
    <property type="entry name" value="CBS-domain"/>
    <property type="match status" value="1"/>
</dbReference>
<evidence type="ECO:0000256" key="7">
    <source>
        <dbReference type="ARBA" id="ARBA00023136"/>
    </source>
</evidence>
<evidence type="ECO:0000259" key="11">
    <source>
        <dbReference type="PROSITE" id="PS51371"/>
    </source>
</evidence>
<dbReference type="InterPro" id="IPR038076">
    <property type="entry name" value="MgtE_N_sf"/>
</dbReference>
<keyword evidence="3 9" id="KW-0813">Transport</keyword>
<feature type="region of interest" description="Disordered" evidence="10">
    <location>
        <begin position="1"/>
        <end position="23"/>
    </location>
</feature>
<feature type="transmembrane region" description="Helical" evidence="9">
    <location>
        <begin position="333"/>
        <end position="360"/>
    </location>
</feature>
<dbReference type="InterPro" id="IPR006669">
    <property type="entry name" value="MgtE_transporter"/>
</dbReference>
<comment type="similarity">
    <text evidence="2 9">Belongs to the SLC41A transporter family.</text>
</comment>
<keyword evidence="7 9" id="KW-0472">Membrane</keyword>
<dbReference type="SMART" id="SM00924">
    <property type="entry name" value="MgtE_N"/>
    <property type="match status" value="1"/>
</dbReference>
<dbReference type="InterPro" id="IPR006668">
    <property type="entry name" value="Mg_transptr_MgtE_intracell_dom"/>
</dbReference>
<dbReference type="Pfam" id="PF03448">
    <property type="entry name" value="MgtE_N"/>
    <property type="match status" value="1"/>
</dbReference>
<dbReference type="NCBIfam" id="TIGR00400">
    <property type="entry name" value="mgtE"/>
    <property type="match status" value="1"/>
</dbReference>
<evidence type="ECO:0000256" key="1">
    <source>
        <dbReference type="ARBA" id="ARBA00004141"/>
    </source>
</evidence>
<organism evidence="12 13">
    <name type="scientific">Maritalea porphyrae</name>
    <dbReference type="NCBI Taxonomy" id="880732"/>
    <lineage>
        <taxon>Bacteria</taxon>
        <taxon>Pseudomonadati</taxon>
        <taxon>Pseudomonadota</taxon>
        <taxon>Alphaproteobacteria</taxon>
        <taxon>Hyphomicrobiales</taxon>
        <taxon>Devosiaceae</taxon>
        <taxon>Maritalea</taxon>
    </lineage>
</organism>
<evidence type="ECO:0000256" key="8">
    <source>
        <dbReference type="PROSITE-ProRule" id="PRU00703"/>
    </source>
</evidence>
<reference evidence="12" key="2">
    <citation type="submission" date="2023-01" db="EMBL/GenBank/DDBJ databases">
        <title>Draft genome sequence of Maritalea porphyrae strain NBRC 107169.</title>
        <authorList>
            <person name="Sun Q."/>
            <person name="Mori K."/>
        </authorList>
    </citation>
    <scope>NUCLEOTIDE SEQUENCE</scope>
    <source>
        <strain evidence="12">NBRC 107169</strain>
    </source>
</reference>
<keyword evidence="5 9" id="KW-0460">Magnesium</keyword>
<keyword evidence="13" id="KW-1185">Reference proteome</keyword>
<gene>
    <name evidence="12" type="ORF">GCM10007879_28880</name>
</gene>
<dbReference type="Proteomes" id="UP001161405">
    <property type="component" value="Unassembled WGS sequence"/>
</dbReference>
<evidence type="ECO:0000313" key="12">
    <source>
        <dbReference type="EMBL" id="GLQ18639.1"/>
    </source>
</evidence>
<dbReference type="RefSeq" id="WP_284365672.1">
    <property type="nucleotide sequence ID" value="NZ_BSNI01000002.1"/>
</dbReference>
<proteinExistence type="inferred from homology"/>
<keyword evidence="8" id="KW-0129">CBS domain</keyword>
<evidence type="ECO:0000256" key="5">
    <source>
        <dbReference type="ARBA" id="ARBA00022842"/>
    </source>
</evidence>
<dbReference type="SUPFAM" id="SSF158791">
    <property type="entry name" value="MgtE N-terminal domain-like"/>
    <property type="match status" value="1"/>
</dbReference>
<dbReference type="Gene3D" id="1.10.357.20">
    <property type="entry name" value="SLC41 divalent cation transporters, integral membrane domain"/>
    <property type="match status" value="1"/>
</dbReference>
<dbReference type="SMART" id="SM00116">
    <property type="entry name" value="CBS"/>
    <property type="match status" value="2"/>
</dbReference>
<protein>
    <recommendedName>
        <fullName evidence="9">Magnesium transporter MgtE</fullName>
    </recommendedName>
</protein>
<dbReference type="PANTHER" id="PTHR43773">
    <property type="entry name" value="MAGNESIUM TRANSPORTER MGTE"/>
    <property type="match status" value="1"/>
</dbReference>
<feature type="transmembrane region" description="Helical" evidence="9">
    <location>
        <begin position="381"/>
        <end position="404"/>
    </location>
</feature>
<dbReference type="InterPro" id="IPR000644">
    <property type="entry name" value="CBS_dom"/>
</dbReference>
<comment type="caution">
    <text evidence="12">The sequence shown here is derived from an EMBL/GenBank/DDBJ whole genome shotgun (WGS) entry which is preliminary data.</text>
</comment>
<dbReference type="CDD" id="cd04606">
    <property type="entry name" value="CBS_pair_Mg_transporter"/>
    <property type="match status" value="1"/>
</dbReference>
<evidence type="ECO:0000256" key="10">
    <source>
        <dbReference type="SAM" id="MobiDB-lite"/>
    </source>
</evidence>
<comment type="function">
    <text evidence="9">Acts as a magnesium transporter.</text>
</comment>
<keyword evidence="6 9" id="KW-1133">Transmembrane helix</keyword>
<reference evidence="12" key="1">
    <citation type="journal article" date="2014" name="Int. J. Syst. Evol. Microbiol.">
        <title>Complete genome of a new Firmicutes species belonging to the dominant human colonic microbiota ('Ruminococcus bicirculans') reveals two chromosomes and a selective capacity to utilize plant glucans.</title>
        <authorList>
            <consortium name="NISC Comparative Sequencing Program"/>
            <person name="Wegmann U."/>
            <person name="Louis P."/>
            <person name="Goesmann A."/>
            <person name="Henrissat B."/>
            <person name="Duncan S.H."/>
            <person name="Flint H.J."/>
        </authorList>
    </citation>
    <scope>NUCLEOTIDE SEQUENCE</scope>
    <source>
        <strain evidence="12">NBRC 107169</strain>
    </source>
</reference>
<evidence type="ECO:0000256" key="6">
    <source>
        <dbReference type="ARBA" id="ARBA00022989"/>
    </source>
</evidence>
<name>A0ABQ5UUS1_9HYPH</name>
<feature type="transmembrane region" description="Helical" evidence="9">
    <location>
        <begin position="307"/>
        <end position="327"/>
    </location>
</feature>
<keyword evidence="9" id="KW-0479">Metal-binding</keyword>
<dbReference type="InterPro" id="IPR006667">
    <property type="entry name" value="SLC41_membr_dom"/>
</dbReference>
<sequence length="472" mass="51874">MVQEQSQTALLNDGFGDIPPLREEDDQINRDWVDQLVDLIATDDSDEVKAFMMPLHAADVGDVLEVLSANDRMGLIRLLGDEFDYSALTEIDDGIRLDLMDELPNADIARGVQELDSDDAVYILEDIAGPDQAEILAALPTFERLALRRSLDFPDETAGRRMQTDFIAIPPFWTVGQTIDYMREAEDLPDDFYQIYVVDPTYNLLGTLALDRMLRAKRPDRIESIMNNNVIDVPAEEDQEEAARLFERYDLVELAVVDDSNRMVGVLTIDDIVDVIQEEANEDIKRLAGVGDEEVSDNVWDALRSRVTWLMVNLVTAVLASMVIGLFDATISQMVALAVLMPIVASMGGNAGTQAMTVTVRALSTKELDRFNIRRLITREVLVGALNGVIFALIIGLVATVWFASPLLGGVIGVAMVINMFAAGVSGILIPIALDRMNIDPAVASTAFVTTVTDVVGFFAFLWLAGLAFGLL</sequence>